<feature type="binding site" evidence="7">
    <location>
        <begin position="370"/>
        <end position="372"/>
    </location>
    <ligand>
        <name>FAD</name>
        <dbReference type="ChEBI" id="CHEBI:57692"/>
    </ligand>
</feature>
<dbReference type="PANTHER" id="PTHR48467">
    <property type="entry name" value="GLUTAMATE SYNTHASE 1 [NADH], CHLOROPLASTIC-LIKE"/>
    <property type="match status" value="1"/>
</dbReference>
<evidence type="ECO:0000259" key="9">
    <source>
        <dbReference type="Pfam" id="PF07992"/>
    </source>
</evidence>
<keyword evidence="6 10" id="KW-0560">Oxidoreductase</keyword>
<comment type="similarity">
    <text evidence="2">Belongs to the ferredoxin--NADP reductase type 1 family.</text>
</comment>
<evidence type="ECO:0000256" key="6">
    <source>
        <dbReference type="ARBA" id="ARBA00023002"/>
    </source>
</evidence>
<dbReference type="EC" id="1.18.1.2" evidence="10"/>
<dbReference type="SUPFAM" id="SSF51971">
    <property type="entry name" value="Nucleotide-binding domain"/>
    <property type="match status" value="1"/>
</dbReference>
<protein>
    <submittedName>
        <fullName evidence="10">Ferredoxin--NADP(+) reductase, actinobacterial (Eukaryote-like) type</fullName>
        <ecNumber evidence="10">1.18.1.2</ecNumber>
    </submittedName>
</protein>
<evidence type="ECO:0000256" key="7">
    <source>
        <dbReference type="PIRSR" id="PIRSR000362-1"/>
    </source>
</evidence>
<feature type="binding site" evidence="7">
    <location>
        <position position="95"/>
    </location>
    <ligand>
        <name>FAD</name>
        <dbReference type="ChEBI" id="CHEBI:57692"/>
    </ligand>
</feature>
<dbReference type="InterPro" id="IPR036188">
    <property type="entry name" value="FAD/NAD-bd_sf"/>
</dbReference>
<feature type="binding site" evidence="8">
    <location>
        <begin position="166"/>
        <end position="169"/>
    </location>
    <ligand>
        <name>NADP(+)</name>
        <dbReference type="ChEBI" id="CHEBI:58349"/>
    </ligand>
</feature>
<feature type="binding site" evidence="8">
    <location>
        <begin position="210"/>
        <end position="211"/>
    </location>
    <ligand>
        <name>NADP(+)</name>
        <dbReference type="ChEBI" id="CHEBI:58349"/>
    </ligand>
</feature>
<feature type="binding site" evidence="8">
    <location>
        <position position="370"/>
    </location>
    <ligand>
        <name>NADP(+)</name>
        <dbReference type="ChEBI" id="CHEBI:58349"/>
    </ligand>
</feature>
<reference evidence="10" key="1">
    <citation type="submission" date="2020-02" db="EMBL/GenBank/DDBJ databases">
        <authorList>
            <person name="Meier V. D."/>
        </authorList>
    </citation>
    <scope>NUCLEOTIDE SEQUENCE</scope>
    <source>
        <strain evidence="10">AVDCRST_MAG31</strain>
    </source>
</reference>
<proteinExistence type="inferred from homology"/>
<dbReference type="EMBL" id="CADCWA010000163">
    <property type="protein sequence ID" value="CAA9527760.1"/>
    <property type="molecule type" value="Genomic_DNA"/>
</dbReference>
<dbReference type="AlphaFoldDB" id="A0A6J4TMZ3"/>
<organism evidence="10">
    <name type="scientific">uncultured Sphingomonas sp</name>
    <dbReference type="NCBI Taxonomy" id="158754"/>
    <lineage>
        <taxon>Bacteria</taxon>
        <taxon>Pseudomonadati</taxon>
        <taxon>Pseudomonadota</taxon>
        <taxon>Alphaproteobacteria</taxon>
        <taxon>Sphingomonadales</taxon>
        <taxon>Sphingomonadaceae</taxon>
        <taxon>Sphingomonas</taxon>
        <taxon>environmental samples</taxon>
    </lineage>
</organism>
<evidence type="ECO:0000256" key="5">
    <source>
        <dbReference type="ARBA" id="ARBA00022857"/>
    </source>
</evidence>
<feature type="binding site" evidence="8">
    <location>
        <position position="222"/>
    </location>
    <ligand>
        <name>NADP(+)</name>
        <dbReference type="ChEBI" id="CHEBI:58349"/>
    </ligand>
</feature>
<evidence type="ECO:0000256" key="1">
    <source>
        <dbReference type="ARBA" id="ARBA00001974"/>
    </source>
</evidence>
<name>A0A6J4TMZ3_9SPHN</name>
<evidence type="ECO:0000256" key="3">
    <source>
        <dbReference type="ARBA" id="ARBA00022630"/>
    </source>
</evidence>
<feature type="binding site" evidence="7">
    <location>
        <position position="363"/>
    </location>
    <ligand>
        <name>FAD</name>
        <dbReference type="ChEBI" id="CHEBI:57692"/>
    </ligand>
</feature>
<dbReference type="PRINTS" id="PR00419">
    <property type="entry name" value="ADXRDTASE"/>
</dbReference>
<feature type="binding site" evidence="7">
    <location>
        <position position="59"/>
    </location>
    <ligand>
        <name>FAD</name>
        <dbReference type="ChEBI" id="CHEBI:57692"/>
    </ligand>
</feature>
<sequence>MRAAADRLPLWFNERARMRHFAVIGSGPAGFYTAEALAKAYGEGATIDILDRLPVPYGLIRFGVAPDHQSIKAVAKRYEKVALEPNVRFIGNVHLGADVSVEELLHYYDAVVLATGAPNDRRLGIPGDDLPGVIGSAAFVGWYNGHPDFADLHPPLDVASAAVIGNGNVALDVARILSKTPVEFAGSDIVAHAHDALANSSVRTIAILGRRGPHQIAMTPKELGELSHLGAASPVVDGADLPPPEADSALEPGQRKSVGHLRSFAASPADPAKPKRIVFDFFAKPLAIEGAGRAERVVVERTVLAEDGSARGTGETYAVEAGLVVSCIGYAAPPIPGVPYDNKLGLYPNGNGRVADRLYAVGWAGRGPTGTIGTNRPDGQGVAEQITALFPPGGEATGRDGPAGLDRLLAARGCDPVRFADWQKIEAAEIAAARAGAPREKLVRVEELLRARGH</sequence>
<dbReference type="PANTHER" id="PTHR48467:SF1">
    <property type="entry name" value="GLUTAMATE SYNTHASE 1 [NADH], CHLOROPLASTIC-LIKE"/>
    <property type="match status" value="1"/>
</dbReference>
<accession>A0A6J4TMZ3</accession>
<dbReference type="Pfam" id="PF07992">
    <property type="entry name" value="Pyr_redox_2"/>
    <property type="match status" value="1"/>
</dbReference>
<dbReference type="Gene3D" id="3.40.50.720">
    <property type="entry name" value="NAD(P)-binding Rossmann-like Domain"/>
    <property type="match status" value="1"/>
</dbReference>
<keyword evidence="3" id="KW-0285">Flavoprotein</keyword>
<dbReference type="InterPro" id="IPR023753">
    <property type="entry name" value="FAD/NAD-binding_dom"/>
</dbReference>
<feature type="domain" description="FAD/NAD(P)-binding" evidence="9">
    <location>
        <begin position="21"/>
        <end position="180"/>
    </location>
</feature>
<keyword evidence="4 7" id="KW-0274">FAD</keyword>
<dbReference type="Gene3D" id="3.50.50.60">
    <property type="entry name" value="FAD/NAD(P)-binding domain"/>
    <property type="match status" value="1"/>
</dbReference>
<evidence type="ECO:0000256" key="2">
    <source>
        <dbReference type="ARBA" id="ARBA00008312"/>
    </source>
</evidence>
<evidence type="ECO:0000313" key="10">
    <source>
        <dbReference type="EMBL" id="CAA9527760.1"/>
    </source>
</evidence>
<dbReference type="InterPro" id="IPR055275">
    <property type="entry name" value="Ferredox_Rdtase"/>
</dbReference>
<evidence type="ECO:0000256" key="4">
    <source>
        <dbReference type="ARBA" id="ARBA00022827"/>
    </source>
</evidence>
<dbReference type="PIRSF" id="PIRSF000362">
    <property type="entry name" value="FNR"/>
    <property type="match status" value="1"/>
</dbReference>
<dbReference type="InterPro" id="IPR021163">
    <property type="entry name" value="Ferredox_Rdtase_adrenod"/>
</dbReference>
<comment type="cofactor">
    <cofactor evidence="1 7">
        <name>FAD</name>
        <dbReference type="ChEBI" id="CHEBI:57692"/>
    </cofactor>
</comment>
<gene>
    <name evidence="10" type="ORF">AVDCRST_MAG31-2092</name>
</gene>
<keyword evidence="5 8" id="KW-0521">NADP</keyword>
<dbReference type="GO" id="GO:0004324">
    <property type="term" value="F:ferredoxin-NADP+ reductase activity"/>
    <property type="evidence" value="ECO:0007669"/>
    <property type="project" value="UniProtKB-EC"/>
</dbReference>
<feature type="binding site" evidence="7">
    <location>
        <position position="29"/>
    </location>
    <ligand>
        <name>FAD</name>
        <dbReference type="ChEBI" id="CHEBI:57692"/>
    </ligand>
</feature>
<evidence type="ECO:0000256" key="8">
    <source>
        <dbReference type="PIRSR" id="PIRSR000362-2"/>
    </source>
</evidence>